<proteinExistence type="predicted"/>
<evidence type="ECO:0000313" key="2">
    <source>
        <dbReference type="Proteomes" id="UP000509367"/>
    </source>
</evidence>
<dbReference type="EMBL" id="CP054836">
    <property type="protein sequence ID" value="QKV20537.1"/>
    <property type="molecule type" value="Genomic_DNA"/>
</dbReference>
<protein>
    <submittedName>
        <fullName evidence="1">DUF4128 domain-containing protein</fullName>
    </submittedName>
</protein>
<reference evidence="1 2" key="1">
    <citation type="submission" date="2020-06" db="EMBL/GenBank/DDBJ databases">
        <title>Oricola thermophila sp. nov. isolated from a tidal sediments.</title>
        <authorList>
            <person name="Kwon K.K."/>
            <person name="Yang S.-H."/>
            <person name="Park M.-J."/>
        </authorList>
    </citation>
    <scope>NUCLEOTIDE SEQUENCE [LARGE SCALE GENOMIC DNA]</scope>
    <source>
        <strain evidence="1 2">MEBiC13590</strain>
    </source>
</reference>
<dbReference type="AlphaFoldDB" id="A0A6N1VNL5"/>
<evidence type="ECO:0000313" key="1">
    <source>
        <dbReference type="EMBL" id="QKV20537.1"/>
    </source>
</evidence>
<accession>A0A6N1VNL5</accession>
<dbReference type="KEGG" id="orm:HTY61_04970"/>
<dbReference type="Pfam" id="PF13554">
    <property type="entry name" value="Phage_tail_terminator_5"/>
    <property type="match status" value="1"/>
</dbReference>
<name>A0A6N1VNL5_9HYPH</name>
<dbReference type="InterPro" id="IPR025395">
    <property type="entry name" value="Phage_tail_terminator-like"/>
</dbReference>
<gene>
    <name evidence="1" type="ORF">HTY61_04970</name>
</gene>
<keyword evidence="2" id="KW-1185">Reference proteome</keyword>
<organism evidence="1 2">
    <name type="scientific">Oricola thermophila</name>
    <dbReference type="NCBI Taxonomy" id="2742145"/>
    <lineage>
        <taxon>Bacteria</taxon>
        <taxon>Pseudomonadati</taxon>
        <taxon>Pseudomonadota</taxon>
        <taxon>Alphaproteobacteria</taxon>
        <taxon>Hyphomicrobiales</taxon>
        <taxon>Ahrensiaceae</taxon>
        <taxon>Oricola</taxon>
    </lineage>
</organism>
<sequence length="126" mass="14010">MRHLHALSLTPALPIADPNIDFDPPADGRYLRATFVPNTTDRLFIQSTGLHRYTGLFMVDVFDKPGTGETRARDVAGQVAEHFPCDDRITEEGVTLRIITRPNVGPAIIEDQAIHVPVTVEFWAFA</sequence>
<dbReference type="Gene3D" id="3.30.2000.20">
    <property type="match status" value="1"/>
</dbReference>
<dbReference type="Proteomes" id="UP000509367">
    <property type="component" value="Chromosome"/>
</dbReference>